<dbReference type="Pfam" id="PF07779">
    <property type="entry name" value="Cas1_AcylT"/>
    <property type="match status" value="1"/>
</dbReference>
<feature type="compositionally biased region" description="Basic and acidic residues" evidence="8">
    <location>
        <begin position="980"/>
        <end position="989"/>
    </location>
</feature>
<keyword evidence="4 9" id="KW-0812">Transmembrane</keyword>
<evidence type="ECO:0000313" key="12">
    <source>
        <dbReference type="Proteomes" id="UP000045706"/>
    </source>
</evidence>
<dbReference type="GO" id="GO:0005975">
    <property type="term" value="P:carbohydrate metabolic process"/>
    <property type="evidence" value="ECO:0007669"/>
    <property type="project" value="UniProtKB-ARBA"/>
</dbReference>
<feature type="domain" description="Cas1p 10 TM acyl transferase" evidence="10">
    <location>
        <begin position="457"/>
        <end position="943"/>
    </location>
</feature>
<dbReference type="InterPro" id="IPR012419">
    <property type="entry name" value="Cas1_AcylTrans_dom"/>
</dbReference>
<dbReference type="PANTHER" id="PTHR13533:SF1">
    <property type="entry name" value="N-ACETYLNEURAMINATE 9-O-ACETYLTRANSFERASE"/>
    <property type="match status" value="1"/>
</dbReference>
<feature type="transmembrane region" description="Helical" evidence="9">
    <location>
        <begin position="805"/>
        <end position="824"/>
    </location>
</feature>
<dbReference type="GO" id="GO:0016020">
    <property type="term" value="C:membrane"/>
    <property type="evidence" value="ECO:0007669"/>
    <property type="project" value="UniProtKB-SubCell"/>
</dbReference>
<evidence type="ECO:0000256" key="4">
    <source>
        <dbReference type="ARBA" id="ARBA00022692"/>
    </source>
</evidence>
<sequence length="1015" mass="113050">MQNVLMELARRTSFPCFGMCLHDCCRACIPSTFTGRACLMLNERPGQGTLRMDARGMSDLSKKYCAVRTSIDQTFRPNSSSSACGDVTTRSTRVNTSLPLVSWYRRFRNPMRHHQKLAPLAKFFQACFRHVPHVAILILLVSAASQYFHHGRHDPLKCRSLLAEGSWQPQGHSGHAEDAFKAWHPSSCTAHTYRTDDVKACLGGRRLVFAGDSTIRQLFWASLRRLDQEMYEREARSFALLQDRAVDLSFLVHHVQLDFVWDPWLNSTALFGQLSQFRLHPGTAGYEKIAKEEGRDSPSAIVLGTPGLSAARNAGTRYLETFSEGINTVIHYLHGNIDDSIHIPSSKAQAAYDELSNLVVLAPVQFPAYDRLSFSRGEQITPGKIRAMNWNLENSASLDQSHIMWSYNLMTEGPNDAYDEDGFHVLDRVADWRLNIVLNARCNTGLTRSNPWRNKITCCVPYSVPTRVQTLLLVLALLGLPWLVLDSDQKAFEASGARRSITALIAVAYMLAIIGYCYLADRTHLFDKNAKRFDASSVAWSSLLLAVLATASVRPSRAGFLAPAHRKPVSFLGRDQTEELKGLMQGFLLLYDFHGASEIPAMHLPFRLSVSAYIFFSCYGHARYFLRTEDFSFTRVAHILCRLNVLSCLLSFTLDTQWATQYFSALASFWFLVTYATLASFRHLNNNLTLLMVKVLTAAVMTSVIIKTPGVVGGILLVLNKRFGVVWDVQKVHLYVSLNRFIPMFGVLVAAVVHRFTVLQQQQQDGGKSILGNTGSPFDKLNYALDRELIGMIYPGKDAISVKSIWIAFSGLYLVALGILGFAANSDSDNRAYDAYHPYASPWAVLAILAVRNCHRELRQRQMAGAIALGRISLETSILKTHIWLAGDGTSILRIGSAARHGILASWLARPAELTVLTIVFLWAAIKCRHSTQKIAQWLGPKAGDQGPLIKVRRASQDTGGRLSQAATGQSRQDVDAEEAGVRSEDTAIPERDPKWKVAGIMGVLWLGNMAYGDH</sequence>
<keyword evidence="6 9" id="KW-0472">Membrane</keyword>
<feature type="transmembrane region" description="Helical" evidence="9">
    <location>
        <begin position="732"/>
        <end position="753"/>
    </location>
</feature>
<protein>
    <recommendedName>
        <fullName evidence="10">Cas1p 10 TM acyl transferase domain-containing protein</fullName>
    </recommendedName>
</protein>
<feature type="transmembrane region" description="Helical" evidence="9">
    <location>
        <begin position="693"/>
        <end position="720"/>
    </location>
</feature>
<dbReference type="GO" id="GO:0016740">
    <property type="term" value="F:transferase activity"/>
    <property type="evidence" value="ECO:0007669"/>
    <property type="project" value="UniProtKB-KW"/>
</dbReference>
<evidence type="ECO:0000259" key="10">
    <source>
        <dbReference type="Pfam" id="PF07779"/>
    </source>
</evidence>
<evidence type="ECO:0000256" key="3">
    <source>
        <dbReference type="ARBA" id="ARBA00022679"/>
    </source>
</evidence>
<keyword evidence="5 9" id="KW-1133">Transmembrane helix</keyword>
<dbReference type="EMBL" id="CVQI01032496">
    <property type="protein sequence ID" value="CRK41367.1"/>
    <property type="molecule type" value="Genomic_DNA"/>
</dbReference>
<dbReference type="Proteomes" id="UP000045706">
    <property type="component" value="Unassembled WGS sequence"/>
</dbReference>
<dbReference type="PANTHER" id="PTHR13533">
    <property type="entry name" value="N-ACETYLNEURAMINATE 9-O-ACETYLTRANSFERASE"/>
    <property type="match status" value="1"/>
</dbReference>
<name>A0A0G4N4J5_VERLO</name>
<evidence type="ECO:0000256" key="7">
    <source>
        <dbReference type="ARBA" id="ARBA00023180"/>
    </source>
</evidence>
<evidence type="ECO:0000256" key="8">
    <source>
        <dbReference type="SAM" id="MobiDB-lite"/>
    </source>
</evidence>
<organism evidence="11 12">
    <name type="scientific">Verticillium longisporum</name>
    <name type="common">Verticillium dahliae var. longisporum</name>
    <dbReference type="NCBI Taxonomy" id="100787"/>
    <lineage>
        <taxon>Eukaryota</taxon>
        <taxon>Fungi</taxon>
        <taxon>Dikarya</taxon>
        <taxon>Ascomycota</taxon>
        <taxon>Pezizomycotina</taxon>
        <taxon>Sordariomycetes</taxon>
        <taxon>Hypocreomycetidae</taxon>
        <taxon>Glomerellales</taxon>
        <taxon>Plectosphaerellaceae</taxon>
        <taxon>Verticillium</taxon>
    </lineage>
</organism>
<feature type="transmembrane region" description="Helical" evidence="9">
    <location>
        <begin position="660"/>
        <end position="681"/>
    </location>
</feature>
<dbReference type="GO" id="GO:0005794">
    <property type="term" value="C:Golgi apparatus"/>
    <property type="evidence" value="ECO:0007669"/>
    <property type="project" value="UniProtKB-ARBA"/>
</dbReference>
<evidence type="ECO:0000256" key="5">
    <source>
        <dbReference type="ARBA" id="ARBA00022989"/>
    </source>
</evidence>
<gene>
    <name evidence="11" type="ORF">BN1723_005098</name>
</gene>
<feature type="region of interest" description="Disordered" evidence="8">
    <location>
        <begin position="960"/>
        <end position="989"/>
    </location>
</feature>
<evidence type="ECO:0000256" key="9">
    <source>
        <dbReference type="SAM" id="Phobius"/>
    </source>
</evidence>
<comment type="subcellular location">
    <subcellularLocation>
        <location evidence="1">Membrane</location>
        <topology evidence="1">Multi-pass membrane protein</topology>
    </subcellularLocation>
</comment>
<dbReference type="AlphaFoldDB" id="A0A0G4N4J5"/>
<keyword evidence="3" id="KW-0808">Transferase</keyword>
<evidence type="ECO:0000256" key="1">
    <source>
        <dbReference type="ARBA" id="ARBA00004141"/>
    </source>
</evidence>
<keyword evidence="7" id="KW-0325">Glycoprotein</keyword>
<comment type="similarity">
    <text evidence="2">Belongs to the PC-esterase family. CASD1 subfamily.</text>
</comment>
<proteinExistence type="inferred from homology"/>
<evidence type="ECO:0000313" key="11">
    <source>
        <dbReference type="EMBL" id="CRK41367.1"/>
    </source>
</evidence>
<reference evidence="12" key="1">
    <citation type="submission" date="2015-05" db="EMBL/GenBank/DDBJ databases">
        <authorList>
            <person name="Fogelqvist Johan"/>
        </authorList>
    </citation>
    <scope>NUCLEOTIDE SEQUENCE [LARGE SCALE GENOMIC DNA]</scope>
</reference>
<feature type="transmembrane region" description="Helical" evidence="9">
    <location>
        <begin position="497"/>
        <end position="518"/>
    </location>
</feature>
<accession>A0A0G4N4J5</accession>
<evidence type="ECO:0000256" key="6">
    <source>
        <dbReference type="ARBA" id="ARBA00023136"/>
    </source>
</evidence>
<evidence type="ECO:0000256" key="2">
    <source>
        <dbReference type="ARBA" id="ARBA00010666"/>
    </source>
</evidence>